<dbReference type="EMBL" id="BGZK01000184">
    <property type="protein sequence ID" value="GBP26732.1"/>
    <property type="molecule type" value="Genomic_DNA"/>
</dbReference>
<comment type="caution">
    <text evidence="1">The sequence shown here is derived from an EMBL/GenBank/DDBJ whole genome shotgun (WGS) entry which is preliminary data.</text>
</comment>
<evidence type="ECO:0000313" key="2">
    <source>
        <dbReference type="Proteomes" id="UP000299102"/>
    </source>
</evidence>
<gene>
    <name evidence="1" type="ORF">EVAR_95243_1</name>
</gene>
<protein>
    <submittedName>
        <fullName evidence="1">Uncharacterized protein</fullName>
    </submittedName>
</protein>
<sequence length="139" mass="15757">MTRTYRVSSTLALPVLVGVLPVALVVVRCGSVDTQRYNKTLKELRTFQKRCTTRSTARSRCDGVAQLRKENCSPSSRRSGRTCAVASSSIILQCHKCSWDIVVFGSGNKIKLSERKESDCRWKEEDRNYVLWDCPFVYG</sequence>
<evidence type="ECO:0000313" key="1">
    <source>
        <dbReference type="EMBL" id="GBP26732.1"/>
    </source>
</evidence>
<accession>A0A4C1UL91</accession>
<dbReference type="AlphaFoldDB" id="A0A4C1UL91"/>
<proteinExistence type="predicted"/>
<reference evidence="1 2" key="1">
    <citation type="journal article" date="2019" name="Commun. Biol.">
        <title>The bagworm genome reveals a unique fibroin gene that provides high tensile strength.</title>
        <authorList>
            <person name="Kono N."/>
            <person name="Nakamura H."/>
            <person name="Ohtoshi R."/>
            <person name="Tomita M."/>
            <person name="Numata K."/>
            <person name="Arakawa K."/>
        </authorList>
    </citation>
    <scope>NUCLEOTIDE SEQUENCE [LARGE SCALE GENOMIC DNA]</scope>
</reference>
<name>A0A4C1UL91_EUMVA</name>
<keyword evidence="2" id="KW-1185">Reference proteome</keyword>
<dbReference type="Proteomes" id="UP000299102">
    <property type="component" value="Unassembled WGS sequence"/>
</dbReference>
<organism evidence="1 2">
    <name type="scientific">Eumeta variegata</name>
    <name type="common">Bagworm moth</name>
    <name type="synonym">Eumeta japonica</name>
    <dbReference type="NCBI Taxonomy" id="151549"/>
    <lineage>
        <taxon>Eukaryota</taxon>
        <taxon>Metazoa</taxon>
        <taxon>Ecdysozoa</taxon>
        <taxon>Arthropoda</taxon>
        <taxon>Hexapoda</taxon>
        <taxon>Insecta</taxon>
        <taxon>Pterygota</taxon>
        <taxon>Neoptera</taxon>
        <taxon>Endopterygota</taxon>
        <taxon>Lepidoptera</taxon>
        <taxon>Glossata</taxon>
        <taxon>Ditrysia</taxon>
        <taxon>Tineoidea</taxon>
        <taxon>Psychidae</taxon>
        <taxon>Oiketicinae</taxon>
        <taxon>Eumeta</taxon>
    </lineage>
</organism>